<comment type="cofactor">
    <cofactor evidence="1">
        <name>(R)-lipoate</name>
        <dbReference type="ChEBI" id="CHEBI:83088"/>
    </cofactor>
</comment>
<organism evidence="8">
    <name type="scientific">hydrothermal vent metagenome</name>
    <dbReference type="NCBI Taxonomy" id="652676"/>
    <lineage>
        <taxon>unclassified sequences</taxon>
        <taxon>metagenomes</taxon>
        <taxon>ecological metagenomes</taxon>
    </lineage>
</organism>
<evidence type="ECO:0000256" key="2">
    <source>
        <dbReference type="ARBA" id="ARBA00007317"/>
    </source>
</evidence>
<evidence type="ECO:0000259" key="7">
    <source>
        <dbReference type="PROSITE" id="PS51826"/>
    </source>
</evidence>
<evidence type="ECO:0000259" key="6">
    <source>
        <dbReference type="PROSITE" id="PS50968"/>
    </source>
</evidence>
<dbReference type="Gene3D" id="4.10.320.10">
    <property type="entry name" value="E3-binding domain"/>
    <property type="match status" value="1"/>
</dbReference>
<dbReference type="InterPro" id="IPR003016">
    <property type="entry name" value="2-oxoA_DH_lipoyl-BS"/>
</dbReference>
<evidence type="ECO:0000256" key="4">
    <source>
        <dbReference type="ARBA" id="ARBA00022823"/>
    </source>
</evidence>
<dbReference type="GO" id="GO:0031405">
    <property type="term" value="F:lipoic acid binding"/>
    <property type="evidence" value="ECO:0007669"/>
    <property type="project" value="TreeGrafter"/>
</dbReference>
<dbReference type="InterPro" id="IPR011053">
    <property type="entry name" value="Single_hybrid_motif"/>
</dbReference>
<dbReference type="InterPro" id="IPR001078">
    <property type="entry name" value="2-oxoacid_DH_actylTfrase"/>
</dbReference>
<dbReference type="InterPro" id="IPR023213">
    <property type="entry name" value="CAT-like_dom_sf"/>
</dbReference>
<dbReference type="SUPFAM" id="SSF47005">
    <property type="entry name" value="Peripheral subunit-binding domain of 2-oxo acid dehydrogenase complex"/>
    <property type="match status" value="1"/>
</dbReference>
<dbReference type="InterPro" id="IPR036625">
    <property type="entry name" value="E3-bd_dom_sf"/>
</dbReference>
<gene>
    <name evidence="8" type="ORF">MNBD_GAMMA17-1446</name>
</gene>
<dbReference type="GO" id="GO:0005737">
    <property type="term" value="C:cytoplasm"/>
    <property type="evidence" value="ECO:0007669"/>
    <property type="project" value="TreeGrafter"/>
</dbReference>
<evidence type="ECO:0000256" key="3">
    <source>
        <dbReference type="ARBA" id="ARBA00022679"/>
    </source>
</evidence>
<dbReference type="PROSITE" id="PS50968">
    <property type="entry name" value="BIOTINYL_LIPOYL"/>
    <property type="match status" value="1"/>
</dbReference>
<name>A0A3B0ZSA8_9ZZZZ</name>
<evidence type="ECO:0000256" key="1">
    <source>
        <dbReference type="ARBA" id="ARBA00001938"/>
    </source>
</evidence>
<dbReference type="GO" id="GO:0016407">
    <property type="term" value="F:acetyltransferase activity"/>
    <property type="evidence" value="ECO:0007669"/>
    <property type="project" value="TreeGrafter"/>
</dbReference>
<dbReference type="InterPro" id="IPR050743">
    <property type="entry name" value="2-oxoacid_DH_E2_comp"/>
</dbReference>
<dbReference type="Gene3D" id="2.40.50.100">
    <property type="match status" value="1"/>
</dbReference>
<dbReference type="PANTHER" id="PTHR43178:SF12">
    <property type="entry name" value="DIHYDROLIPOAMIDE ACETYLTRANSFERASE COMPONENT OF PYRUVATE DEHYDROGENASE COMPLEX"/>
    <property type="match status" value="1"/>
</dbReference>
<keyword evidence="3 8" id="KW-0808">Transferase</keyword>
<evidence type="ECO:0000256" key="5">
    <source>
        <dbReference type="ARBA" id="ARBA00023315"/>
    </source>
</evidence>
<dbReference type="SUPFAM" id="SSF51230">
    <property type="entry name" value="Single hybrid motif"/>
    <property type="match status" value="1"/>
</dbReference>
<dbReference type="PROSITE" id="PS00189">
    <property type="entry name" value="LIPOYL"/>
    <property type="match status" value="1"/>
</dbReference>
<dbReference type="PROSITE" id="PS51826">
    <property type="entry name" value="PSBD"/>
    <property type="match status" value="1"/>
</dbReference>
<reference evidence="8" key="1">
    <citation type="submission" date="2018-06" db="EMBL/GenBank/DDBJ databases">
        <authorList>
            <person name="Zhirakovskaya E."/>
        </authorList>
    </citation>
    <scope>NUCLEOTIDE SEQUENCE</scope>
</reference>
<evidence type="ECO:0000313" key="8">
    <source>
        <dbReference type="EMBL" id="VAW88919.1"/>
    </source>
</evidence>
<sequence>MNIFKLPDLGEGLQEAEIVEWHVKEGDEIKVDQALLSVETAKAIVDIPSPHNGIIHKLYVEAGDIPLVGDPLVEFELADSDEKPASAPQDQGTVVGEMESGKGVIKEAPTAVGGAGSKSGGGGGNIKVTPAVRALASRMKVDLSVVTPSGKAGVITAADVQRVAKILADAGPMEPLRGVRRAMAHIMTQAHEEVADVTICDDADIDSWQKGSDTTLRLIRAIAVGCHAEPSLNAWYDGHAVGRRLRDKVDLGIAVDTAEGLFVPVLRDITERTPEDLRGALNQVKKDVKARTIPAEEMRGYTFTLSNFGAFGGRYADPIVVPPTVAILGAGRARDEVIAIDRQAVVHTMLPLSLTVDHRCVTGGEAARFLAAVIKDLNKAE</sequence>
<dbReference type="Pfam" id="PF00198">
    <property type="entry name" value="2-oxoacid_dh"/>
    <property type="match status" value="1"/>
</dbReference>
<dbReference type="PANTHER" id="PTHR43178">
    <property type="entry name" value="DIHYDROLIPOAMIDE ACETYLTRANSFERASE COMPONENT OF PYRUVATE DEHYDROGENASE COMPLEX"/>
    <property type="match status" value="1"/>
</dbReference>
<dbReference type="InterPro" id="IPR000089">
    <property type="entry name" value="Biotin_lipoyl"/>
</dbReference>
<dbReference type="EC" id="2.3.1.168" evidence="8"/>
<dbReference type="AlphaFoldDB" id="A0A3B0ZSA8"/>
<dbReference type="CDD" id="cd06849">
    <property type="entry name" value="lipoyl_domain"/>
    <property type="match status" value="1"/>
</dbReference>
<comment type="similarity">
    <text evidence="2">Belongs to the 2-oxoacid dehydrogenase family.</text>
</comment>
<proteinExistence type="inferred from homology"/>
<dbReference type="SUPFAM" id="SSF52777">
    <property type="entry name" value="CoA-dependent acyltransferases"/>
    <property type="match status" value="1"/>
</dbReference>
<dbReference type="EMBL" id="UOFQ01000111">
    <property type="protein sequence ID" value="VAW88919.1"/>
    <property type="molecule type" value="Genomic_DNA"/>
</dbReference>
<accession>A0A3B0ZSA8</accession>
<protein>
    <submittedName>
        <fullName evidence="8">Dihydrolipoamide acyltransferase component of branched-chain alpha-keto acid dehydrogenase complex</fullName>
        <ecNumber evidence="8">2.3.1.168</ecNumber>
    </submittedName>
</protein>
<dbReference type="Pfam" id="PF00364">
    <property type="entry name" value="Biotin_lipoyl"/>
    <property type="match status" value="1"/>
</dbReference>
<keyword evidence="5 8" id="KW-0012">Acyltransferase</keyword>
<keyword evidence="4" id="KW-0450">Lipoyl</keyword>
<dbReference type="Pfam" id="PF02817">
    <property type="entry name" value="E3_binding"/>
    <property type="match status" value="1"/>
</dbReference>
<feature type="domain" description="Lipoyl-binding" evidence="6">
    <location>
        <begin position="1"/>
        <end position="76"/>
    </location>
</feature>
<dbReference type="Gene3D" id="3.30.559.10">
    <property type="entry name" value="Chloramphenicol acetyltransferase-like domain"/>
    <property type="match status" value="1"/>
</dbReference>
<dbReference type="InterPro" id="IPR004167">
    <property type="entry name" value="PSBD"/>
</dbReference>
<dbReference type="GO" id="GO:0043754">
    <property type="term" value="F:dihydrolipoamide branched chain acyltransferase activity"/>
    <property type="evidence" value="ECO:0007669"/>
    <property type="project" value="UniProtKB-EC"/>
</dbReference>
<feature type="domain" description="Peripheral subunit-binding (PSBD)" evidence="7">
    <location>
        <begin position="127"/>
        <end position="164"/>
    </location>
</feature>